<gene>
    <name evidence="3" type="ORF">A1O5_05552</name>
</gene>
<dbReference type="SMART" id="SM00458">
    <property type="entry name" value="RICIN"/>
    <property type="match status" value="2"/>
</dbReference>
<dbReference type="eggNOG" id="ENOG502RQZ9">
    <property type="taxonomic scope" value="Eukaryota"/>
</dbReference>
<dbReference type="STRING" id="1182543.W9WUU9"/>
<sequence length="441" mass="45311">MNSLLCALFLGSASFSVAHPIVEKRTVTALDQATFEEAQQRDDTATRAFSSIPIKTSDGQCLFVDELSGDFRANLTPIQVGSCDGSIEQQWDIITTEKHNDQPGAMLIVSTLATSQTQACFNFDPRRAAGNQVILFSCGGRADGSGTVTNSQLFPFTGSAGPLTLTPENAPGDCLTVNGALIDIAACNAADANQSFTFGDPSTVVTTDVGAASPTVVTQSVPASTVSALTTSVITSSTSVTPFPTTSPPPVVVSTVATASASASILSVSRAGSVLNPSAAAEANPRDNTATRAFSSVSLKSTSGLCLFIDPTAGDFRENLIPITLQPCDGGANQSFDIITAGIHNDQPNSALIVSTLTQGCLNFDPRRAAGDTVIMFSCGGRADGSGQVTNSQLFSFTVGETSLRLQPENGAGAVCLVADAAGRLDQAACSDDPSQLFTIA</sequence>
<proteinExistence type="predicted"/>
<dbReference type="Proteomes" id="UP000019471">
    <property type="component" value="Unassembled WGS sequence"/>
</dbReference>
<evidence type="ECO:0000313" key="4">
    <source>
        <dbReference type="Proteomes" id="UP000019471"/>
    </source>
</evidence>
<dbReference type="PROSITE" id="PS50231">
    <property type="entry name" value="RICIN_B_LECTIN"/>
    <property type="match status" value="2"/>
</dbReference>
<dbReference type="EMBL" id="AMGX01000007">
    <property type="protein sequence ID" value="EXJ71743.1"/>
    <property type="molecule type" value="Genomic_DNA"/>
</dbReference>
<evidence type="ECO:0000313" key="3">
    <source>
        <dbReference type="EMBL" id="EXJ71743.1"/>
    </source>
</evidence>
<dbReference type="InterPro" id="IPR000772">
    <property type="entry name" value="Ricin_B_lectin"/>
</dbReference>
<comment type="caution">
    <text evidence="3">The sequence shown here is derived from an EMBL/GenBank/DDBJ whole genome shotgun (WGS) entry which is preliminary data.</text>
</comment>
<dbReference type="HOGENOM" id="CLU_023261_0_0_1"/>
<dbReference type="AlphaFoldDB" id="W9WUU9"/>
<dbReference type="RefSeq" id="XP_007744342.1">
    <property type="nucleotide sequence ID" value="XM_007746152.1"/>
</dbReference>
<evidence type="ECO:0000259" key="2">
    <source>
        <dbReference type="SMART" id="SM00458"/>
    </source>
</evidence>
<organism evidence="3 4">
    <name type="scientific">Cladophialophora psammophila CBS 110553</name>
    <dbReference type="NCBI Taxonomy" id="1182543"/>
    <lineage>
        <taxon>Eukaryota</taxon>
        <taxon>Fungi</taxon>
        <taxon>Dikarya</taxon>
        <taxon>Ascomycota</taxon>
        <taxon>Pezizomycotina</taxon>
        <taxon>Eurotiomycetes</taxon>
        <taxon>Chaetothyriomycetidae</taxon>
        <taxon>Chaetothyriales</taxon>
        <taxon>Herpotrichiellaceae</taxon>
        <taxon>Cladophialophora</taxon>
    </lineage>
</organism>
<feature type="chain" id="PRO_5004932347" description="Ricin B lectin domain-containing protein" evidence="1">
    <location>
        <begin position="19"/>
        <end position="441"/>
    </location>
</feature>
<dbReference type="InterPro" id="IPR035992">
    <property type="entry name" value="Ricin_B-like_lectins"/>
</dbReference>
<feature type="signal peptide" evidence="1">
    <location>
        <begin position="1"/>
        <end position="18"/>
    </location>
</feature>
<dbReference type="Gene3D" id="2.80.10.50">
    <property type="match status" value="2"/>
</dbReference>
<name>W9WUU9_9EURO</name>
<accession>W9WUU9</accession>
<dbReference type="CDD" id="cd00161">
    <property type="entry name" value="beta-trefoil_Ricin-like"/>
    <property type="match status" value="2"/>
</dbReference>
<feature type="domain" description="Ricin B lectin" evidence="2">
    <location>
        <begin position="291"/>
        <end position="441"/>
    </location>
</feature>
<protein>
    <recommendedName>
        <fullName evidence="2">Ricin B lectin domain-containing protein</fullName>
    </recommendedName>
</protein>
<dbReference type="GeneID" id="19190269"/>
<reference evidence="3 4" key="1">
    <citation type="submission" date="2013-03" db="EMBL/GenBank/DDBJ databases">
        <title>The Genome Sequence of Cladophialophora psammophila CBS 110553.</title>
        <authorList>
            <consortium name="The Broad Institute Genomics Platform"/>
            <person name="Cuomo C."/>
            <person name="de Hoog S."/>
            <person name="Gorbushina A."/>
            <person name="Walker B."/>
            <person name="Young S.K."/>
            <person name="Zeng Q."/>
            <person name="Gargeya S."/>
            <person name="Fitzgerald M."/>
            <person name="Haas B."/>
            <person name="Abouelleil A."/>
            <person name="Allen A.W."/>
            <person name="Alvarado L."/>
            <person name="Arachchi H.M."/>
            <person name="Berlin A.M."/>
            <person name="Chapman S.B."/>
            <person name="Gainer-Dewar J."/>
            <person name="Goldberg J."/>
            <person name="Griggs A."/>
            <person name="Gujja S."/>
            <person name="Hansen M."/>
            <person name="Howarth C."/>
            <person name="Imamovic A."/>
            <person name="Ireland A."/>
            <person name="Larimer J."/>
            <person name="McCowan C."/>
            <person name="Murphy C."/>
            <person name="Pearson M."/>
            <person name="Poon T.W."/>
            <person name="Priest M."/>
            <person name="Roberts A."/>
            <person name="Saif S."/>
            <person name="Shea T."/>
            <person name="Sisk P."/>
            <person name="Sykes S."/>
            <person name="Wortman J."/>
            <person name="Nusbaum C."/>
            <person name="Birren B."/>
        </authorList>
    </citation>
    <scope>NUCLEOTIDE SEQUENCE [LARGE SCALE GENOMIC DNA]</scope>
    <source>
        <strain evidence="3 4">CBS 110553</strain>
    </source>
</reference>
<dbReference type="OrthoDB" id="5383818at2759"/>
<keyword evidence="1" id="KW-0732">Signal</keyword>
<dbReference type="SUPFAM" id="SSF50370">
    <property type="entry name" value="Ricin B-like lectins"/>
    <property type="match status" value="2"/>
</dbReference>
<evidence type="ECO:0000256" key="1">
    <source>
        <dbReference type="SAM" id="SignalP"/>
    </source>
</evidence>
<feature type="domain" description="Ricin B lectin" evidence="2">
    <location>
        <begin position="50"/>
        <end position="199"/>
    </location>
</feature>
<keyword evidence="4" id="KW-1185">Reference proteome</keyword>